<dbReference type="PANTHER" id="PTHR10194">
    <property type="entry name" value="RAS GTPASE-ACTIVATING PROTEINS"/>
    <property type="match status" value="1"/>
</dbReference>
<evidence type="ECO:0000256" key="1">
    <source>
        <dbReference type="ARBA" id="ARBA00022468"/>
    </source>
</evidence>
<feature type="domain" description="Ras-GAP" evidence="3">
    <location>
        <begin position="1298"/>
        <end position="1487"/>
    </location>
</feature>
<dbReference type="SUPFAM" id="SSF48350">
    <property type="entry name" value="GTPase activation domain, GAP"/>
    <property type="match status" value="1"/>
</dbReference>
<evidence type="ECO:0000256" key="2">
    <source>
        <dbReference type="ARBA" id="ARBA00022553"/>
    </source>
</evidence>
<evidence type="ECO:0000259" key="3">
    <source>
        <dbReference type="PROSITE" id="PS50018"/>
    </source>
</evidence>
<dbReference type="Gene3D" id="1.10.506.10">
    <property type="entry name" value="GTPase Activation - p120gap, domain 1"/>
    <property type="match status" value="2"/>
</dbReference>
<dbReference type="InterPro" id="IPR001936">
    <property type="entry name" value="RasGAP_dom"/>
</dbReference>
<dbReference type="InterPro" id="IPR023152">
    <property type="entry name" value="RasGAP_CS"/>
</dbReference>
<dbReference type="InterPro" id="IPR016024">
    <property type="entry name" value="ARM-type_fold"/>
</dbReference>
<dbReference type="OrthoDB" id="28245at2759"/>
<organism evidence="4">
    <name type="scientific">Cyberlindnera fabianii</name>
    <name type="common">Yeast</name>
    <name type="synonym">Hansenula fabianii</name>
    <dbReference type="NCBI Taxonomy" id="36022"/>
    <lineage>
        <taxon>Eukaryota</taxon>
        <taxon>Fungi</taxon>
        <taxon>Dikarya</taxon>
        <taxon>Ascomycota</taxon>
        <taxon>Saccharomycotina</taxon>
        <taxon>Saccharomycetes</taxon>
        <taxon>Phaffomycetales</taxon>
        <taxon>Phaffomycetaceae</taxon>
        <taxon>Cyberlindnera</taxon>
    </lineage>
</organism>
<dbReference type="Gene3D" id="3.40.525.10">
    <property type="entry name" value="CRAL-TRIO lipid binding domain"/>
    <property type="match status" value="1"/>
</dbReference>
<accession>A0A061ASP5</accession>
<gene>
    <name evidence="4" type="ORF">CYFA0S_01e16336g</name>
</gene>
<dbReference type="CDD" id="cd05392">
    <property type="entry name" value="RasGAP_Neurofibromin_like"/>
    <property type="match status" value="1"/>
</dbReference>
<dbReference type="InterPro" id="IPR008936">
    <property type="entry name" value="Rho_GTPase_activation_prot"/>
</dbReference>
<dbReference type="EMBL" id="LK052886">
    <property type="protein sequence ID" value="CDR37749.1"/>
    <property type="molecule type" value="Genomic_DNA"/>
</dbReference>
<dbReference type="VEuPathDB" id="FungiDB:BON22_1655"/>
<keyword evidence="1" id="KW-0343">GTPase activation</keyword>
<dbReference type="PROSITE" id="PS00509">
    <property type="entry name" value="RAS_GTPASE_ACTIV_1"/>
    <property type="match status" value="1"/>
</dbReference>
<evidence type="ECO:0000313" key="4">
    <source>
        <dbReference type="EMBL" id="CDR37749.1"/>
    </source>
</evidence>
<dbReference type="GO" id="GO:0005096">
    <property type="term" value="F:GTPase activator activity"/>
    <property type="evidence" value="ECO:0007669"/>
    <property type="project" value="UniProtKB-KW"/>
</dbReference>
<dbReference type="GO" id="GO:0007165">
    <property type="term" value="P:signal transduction"/>
    <property type="evidence" value="ECO:0007669"/>
    <property type="project" value="UniProtKB-ARBA"/>
</dbReference>
<proteinExistence type="predicted"/>
<dbReference type="PhylomeDB" id="A0A061ASP5"/>
<dbReference type="SMART" id="SM00323">
    <property type="entry name" value="RasGAP"/>
    <property type="match status" value="1"/>
</dbReference>
<dbReference type="PANTHER" id="PTHR10194:SF142">
    <property type="entry name" value="NEUROFIBROMIN"/>
    <property type="match status" value="1"/>
</dbReference>
<reference evidence="4" key="1">
    <citation type="journal article" date="2014" name="Genome Announc.">
        <title>Genome sequence of the yeast Cyberlindnera fabianii (Hansenula fabianii).</title>
        <authorList>
            <person name="Freel K.C."/>
            <person name="Sarilar V."/>
            <person name="Neuveglise C."/>
            <person name="Devillers H."/>
            <person name="Friedrich A."/>
            <person name="Schacherer J."/>
        </authorList>
    </citation>
    <scope>NUCLEOTIDE SEQUENCE</scope>
    <source>
        <strain evidence="4">YJS4271</strain>
    </source>
</reference>
<dbReference type="PROSITE" id="PS50018">
    <property type="entry name" value="RAS_GTPASE_ACTIV_2"/>
    <property type="match status" value="1"/>
</dbReference>
<dbReference type="InterPro" id="IPR036865">
    <property type="entry name" value="CRAL-TRIO_dom_sf"/>
</dbReference>
<keyword evidence="2" id="KW-0597">Phosphoprotein</keyword>
<sequence length="2657" mass="299107">MSFLPENITLEDSSVVCHIFAKIYELLPHESRMSMVEVEESQLFLSARKALINMASSHIHEEIVKTASMVLDKINVLDNYLILKQRSVESLSSILITLRLLSDLCKVHWDSKEPHQRKASIDSNQSLQSITSVVNLGIGSENSAYHTVQPDPLSSAVAKKAILLVSRFKSITALTQELSLINGKIITSSSIFEDPSTRPIFEEIDANCAAITRFLAASNPADFFEFTVSKLTVLKHNISNDGDFAPYLELFSSVYLDEAYLYRYLKQIRVIINSVKKASYRQLVLSFFLKSLRVWVSSRPQQFLNCTRPESNVSAEAESLLDELSQMPDMTASGPRAAQPMRPIKASLKFMAVLLCLTSTGLDSAMGVETKKKAFKKLTGGFTGNKKQKVVSQVLKTLEQQSSKDPSENTAVLESVDFMVSIARIAACVHPLDPQNPAVEFTHAHYDLVARAVVPIITSKPSPLICNGTATELQIMHKMRMNYFTSICMLKPKESAPVLIDILNDESTPLETLNITCSILKMLTASTSFSNANHTLMMKMYLALRKVLIRVGVLVKSNSYDPSLLDDDDASLGKTASSASSFDHYSSNKQLVGIESAQRTSTPSSNNSASTPKADKFKDTAKNLLKHHHSLSHVPVQSSQAPSDDVKGLKDDANISQLSRDVMINALELFTKSPSAYFYSFTQDSVQQKVKTVLAHIDELLDPIAIALKDSSIKLVQAAKHFIRAFCSVQSIPDTADAVFSALIGSALLTYTLAQFIANTSASVTRRRDILEYFVKAIEYRIALYTTLENYSYFEEVRSCEIELIELRSYIEEAALICLSTPQIETYSLMKRAFRAIIIGFEHQDARFVYNRDLYQAIASDTSLITGQVALQKNVRKFLLKVKTPTSAIINFWYRLYDRWFQFANSDYDELTPTELSNFRNYAGCLAAISGVFTDVSMPESDAFTAEIREDINEKIDSFINQQFVMLGDDDLVTRENAKEILASEADQKIYPRIINSLASIIDDLTARRDALTQKDLIIVEHAITLLKSVLANGDELVVFSVSIPILQYVEKLSIMVESNTVESLTILKLRIRMSGLFSKLEQHTKKLVISNAFKVRNKFLRHVYSWFENAVNSTCSCRDADHAKQHSHVTKEFEFIYIDVAIESVKALASLLDGLLLEAPQVLNERELKFSKSSLFSIYFNTFLRALERFSDVESFPVSVRHKVTTVSENIVVCLTNLLKSNVDVGLSYALPIGYYTNLAIRVSFLKVFVSIVESYSALGKTTAGADKSSFLVEIFELVMARPSLLRAITVSCPTNEAPALASIALSLAASMNQSGQMVAQLVNDEILSAMKYSDILRRNSFASRSLSAFGRSIGHNYLISTLRPLLTQIRDSEVEFEVEKIDPDDPDAQQNLTNFMYFLNKLVNVIISSKSSVPIEFRYVCKRISEAVDQKFANSRLIAVGSFIFLRFFCPAIVTPDSERVVDSSNRQTQRKYLLLAKVLQNMANGTISSLRWPLLKSREDELAELNQKITDFLDDLTVIPENAKIEATPLSSVSEGDYNYFHAYIYDHWDIIRDEYIKQSTNTDDILFLKSLSERVDHFFGLAGQPTMAFGYEMPPSITPEANPELYEFMNKYSLRDLGSLVNCPFVHNAFNQDGSHLMVFSYSEYEKVKNADDELLLYRFIQVCSKIWDQKFYFVVDCTGNDGSLLFPRQMMTMLGNFAPQQLRDNCQGVIYYNVSSGLVDPLLDSLKTGTTFQAIGSEKFSFISAMEDRKSIMNLGLSTQSVRIYNDVRVKFTDVSIYVESQGRFEPVSLKIGNEFMQISPTSPRRVKVRGQLKEIRLSDSFKLENISSVAATETTTVPNEMTITFKDGKKIILSSPKFLEIMRLLYFTKIRPLGSVQQNSAEAHLKDSVEDMLGQLFNVIFLGLTSSSHEVRSISFNLLAACQKHFHLDIGRDLAQLHEVYFPRDNNSFVVAVSEKLAQTMPEVTGELIKSFFDVFNNNITPRQRLSAILYVSPWISNLYEHVFKTDDENGKGFVAEIIRNLLSVSTKDSTFLSAFSMRIFSKICLEDRLSEILVDEIVLNAVDREAEGKDWLTSISLLSSTPTVEICGYVIKRLREVTHIPFPNADGRYSLESHSTWTEITVLTNLAVSLFFDSYTFAEMFLPDVFHIITILVDVGPLNLRVACHQLLLNVVQSFLAKKSLPQESRAIIFTTVEHFTSHRSRLLFGLNRDSPDSFETEISKFTNRITTTESLVASLLEVIELAGENNKPIWITRWNRYALDAVCKPDSVLRGRALVLLGILSKGGVSDELVRTVLEYVAEMSAESPDDPKYKYLAICTIFALGKISEGLLEESTLFSKMFWLSIVITHSKHTALFQGGLKFIVSVLETMNIKEKFINADVIGTLMKGKSLFGDMLEKIETVNQIVINEKNFDQVLLYFAVNGLQLPYAKVMAITSLRTFFQVRFMNEMMNASFVGREFDNSSFCYLFFLFIVMKPTEVRSVLNDIDYAGEYLVLSEQVHVPMLLLEFMLSGSDAAYLTFYQASLYFNTGTCNEKTMLRFLAFYKLLGQKSPQMFIRLYPLIRPTLRNMIISSTAPMDVLAEIFDISAIANVMPEYNDFEKNLAILNGLIDRYDMNGIKEDQTPSDASSMSSAEKAQRGFMIKPVILRMIR</sequence>
<dbReference type="InterPro" id="IPR039360">
    <property type="entry name" value="Ras_GTPase"/>
</dbReference>
<dbReference type="Pfam" id="PF00616">
    <property type="entry name" value="RasGAP"/>
    <property type="match status" value="1"/>
</dbReference>
<dbReference type="SUPFAM" id="SSF48371">
    <property type="entry name" value="ARM repeat"/>
    <property type="match status" value="1"/>
</dbReference>
<name>A0A061ASP5_CYBFA</name>
<protein>
    <submittedName>
        <fullName evidence="4">CYFA0S01e16336g1_1</fullName>
    </submittedName>
</protein>